<accession>A0A316J3Q0</accession>
<keyword evidence="1" id="KW-0560">Oxidoreductase</keyword>
<evidence type="ECO:0000313" key="4">
    <source>
        <dbReference type="EMBL" id="PWL16487.1"/>
    </source>
</evidence>
<dbReference type="GO" id="GO:0070403">
    <property type="term" value="F:NAD+ binding"/>
    <property type="evidence" value="ECO:0007669"/>
    <property type="project" value="InterPro"/>
</dbReference>
<dbReference type="SUPFAM" id="SSF51735">
    <property type="entry name" value="NAD(P)-binding Rossmann-fold domains"/>
    <property type="match status" value="1"/>
</dbReference>
<evidence type="ECO:0008006" key="6">
    <source>
        <dbReference type="Google" id="ProtNLM"/>
    </source>
</evidence>
<dbReference type="PANTHER" id="PTHR48075:SF5">
    <property type="entry name" value="3-HYDROXYBUTYRYL-COA DEHYDROGENASE"/>
    <property type="match status" value="1"/>
</dbReference>
<dbReference type="InterPro" id="IPR008927">
    <property type="entry name" value="6-PGluconate_DH-like_C_sf"/>
</dbReference>
<feature type="domain" description="3-hydroxyacyl-CoA dehydrogenase NAD binding" evidence="3">
    <location>
        <begin position="7"/>
        <end position="186"/>
    </location>
</feature>
<dbReference type="InterPro" id="IPR006108">
    <property type="entry name" value="3HC_DH_C"/>
</dbReference>
<dbReference type="Gene3D" id="1.10.1040.10">
    <property type="entry name" value="N-(1-d-carboxylethyl)-l-norvaline Dehydrogenase, domain 2"/>
    <property type="match status" value="2"/>
</dbReference>
<dbReference type="Gene3D" id="3.40.50.720">
    <property type="entry name" value="NAD(P)-binding Rossmann-like Domain"/>
    <property type="match status" value="1"/>
</dbReference>
<dbReference type="Pfam" id="PF02737">
    <property type="entry name" value="3HCDH_N"/>
    <property type="match status" value="1"/>
</dbReference>
<dbReference type="EMBL" id="QGDB01000009">
    <property type="protein sequence ID" value="PWL16487.1"/>
    <property type="molecule type" value="Genomic_DNA"/>
</dbReference>
<dbReference type="AlphaFoldDB" id="A0A316J3Q0"/>
<dbReference type="OrthoDB" id="9771883at2"/>
<evidence type="ECO:0000256" key="1">
    <source>
        <dbReference type="ARBA" id="ARBA00023002"/>
    </source>
</evidence>
<comment type="caution">
    <text evidence="4">The sequence shown here is derived from an EMBL/GenBank/DDBJ whole genome shotgun (WGS) entry which is preliminary data.</text>
</comment>
<feature type="domain" description="3-hydroxyacyl-CoA dehydrogenase C-terminal" evidence="2">
    <location>
        <begin position="189"/>
        <end position="282"/>
    </location>
</feature>
<evidence type="ECO:0000259" key="2">
    <source>
        <dbReference type="Pfam" id="PF00725"/>
    </source>
</evidence>
<dbReference type="GO" id="GO:0006631">
    <property type="term" value="P:fatty acid metabolic process"/>
    <property type="evidence" value="ECO:0007669"/>
    <property type="project" value="InterPro"/>
</dbReference>
<evidence type="ECO:0000313" key="5">
    <source>
        <dbReference type="Proteomes" id="UP000245865"/>
    </source>
</evidence>
<dbReference type="Pfam" id="PF00725">
    <property type="entry name" value="3HCDH"/>
    <property type="match status" value="2"/>
</dbReference>
<sequence>MTITIKKIGVCGAGGTMGAGIAIVAARGGAETVCFDTNPEGLAKARAAAEGFFRKAVERGKLSSADADAALARMKDSTDLADLADCDVVIEAIFENLEVKQGLFAKLNGICKDGTIFASNTSTLSITEIASGCGREDKVVGMHFCLPAQLMKLIEMSRGINTSDETFNAAWEWTRSVGQAPVETQDKPGFILNALLVPFNNDVIRAIEAGLASAEDIDLAIKSALGYKMGPCTLLDLIGLDTQVRLGEAFYPITLDKRASVPPLLRRLVAAGRLGNKTGRGLLGAESRPKAETAPSYTIARAGKSRSFSEADAFVSDASPDGKVDVQLGGLYRPAPEKKAVLVELDTECLGFHTGEGLAPETSNVVGFARYRNGNDAPSKLVEIVYRQNTDPVALEAARSIFEVAGFDVVICADQPGRIVDRLVRPKYNDALRFLDEGLASAEDMDRTCCQGLGYPDGPLERVVRGGLARHFHISKAIYEMTGAPGFAPARAAVVARQSEREKVSDEFGW</sequence>
<dbReference type="InterPro" id="IPR036291">
    <property type="entry name" value="NAD(P)-bd_dom_sf"/>
</dbReference>
<evidence type="ECO:0000259" key="3">
    <source>
        <dbReference type="Pfam" id="PF02737"/>
    </source>
</evidence>
<dbReference type="InterPro" id="IPR013328">
    <property type="entry name" value="6PGD_dom2"/>
</dbReference>
<reference evidence="4 5" key="1">
    <citation type="submission" date="2018-05" db="EMBL/GenBank/DDBJ databases">
        <title>Comparative genomic sequence analysis between strain HN4 and CCM 8460T (Falsochrobactrum ovis) will provide more evidence to prove that HN4 is a new species of Falsochrobactrum.</title>
        <authorList>
            <person name="Lyu W."/>
            <person name="Sun L."/>
            <person name="Yao L."/>
        </authorList>
    </citation>
    <scope>NUCLEOTIDE SEQUENCE [LARGE SCALE GENOMIC DNA]</scope>
    <source>
        <strain evidence="4 5">HN4</strain>
    </source>
</reference>
<dbReference type="Proteomes" id="UP000245865">
    <property type="component" value="Unassembled WGS sequence"/>
</dbReference>
<organism evidence="4 5">
    <name type="scientific">Falsochrobactrum shanghaiense</name>
    <dbReference type="NCBI Taxonomy" id="2201899"/>
    <lineage>
        <taxon>Bacteria</taxon>
        <taxon>Pseudomonadati</taxon>
        <taxon>Pseudomonadota</taxon>
        <taxon>Alphaproteobacteria</taxon>
        <taxon>Hyphomicrobiales</taxon>
        <taxon>Brucellaceae</taxon>
        <taxon>Falsochrobactrum</taxon>
    </lineage>
</organism>
<gene>
    <name evidence="4" type="ORF">DKP76_16980</name>
</gene>
<dbReference type="RefSeq" id="WP_109707869.1">
    <property type="nucleotide sequence ID" value="NZ_QGDB01000009.1"/>
</dbReference>
<name>A0A316J3Q0_9HYPH</name>
<dbReference type="PANTHER" id="PTHR48075">
    <property type="entry name" value="3-HYDROXYACYL-COA DEHYDROGENASE FAMILY PROTEIN"/>
    <property type="match status" value="1"/>
</dbReference>
<dbReference type="SUPFAM" id="SSF48179">
    <property type="entry name" value="6-phosphogluconate dehydrogenase C-terminal domain-like"/>
    <property type="match status" value="2"/>
</dbReference>
<dbReference type="FunFam" id="3.40.50.720:FF:000009">
    <property type="entry name" value="Fatty oxidation complex, alpha subunit"/>
    <property type="match status" value="1"/>
</dbReference>
<keyword evidence="5" id="KW-1185">Reference proteome</keyword>
<dbReference type="GO" id="GO:0016616">
    <property type="term" value="F:oxidoreductase activity, acting on the CH-OH group of donors, NAD or NADP as acceptor"/>
    <property type="evidence" value="ECO:0007669"/>
    <property type="project" value="InterPro"/>
</dbReference>
<proteinExistence type="predicted"/>
<protein>
    <recommendedName>
        <fullName evidence="6">3-hydroxyacyl-CoA dehydrogenase</fullName>
    </recommendedName>
</protein>
<dbReference type="InterPro" id="IPR006176">
    <property type="entry name" value="3-OHacyl-CoA_DH_NAD-bd"/>
</dbReference>
<feature type="domain" description="3-hydroxyacyl-CoA dehydrogenase C-terminal" evidence="2">
    <location>
        <begin position="419"/>
        <end position="491"/>
    </location>
</feature>